<protein>
    <submittedName>
        <fullName evidence="2">Uncharacterized protein</fullName>
    </submittedName>
</protein>
<feature type="region of interest" description="Disordered" evidence="1">
    <location>
        <begin position="108"/>
        <end position="140"/>
    </location>
</feature>
<evidence type="ECO:0000256" key="1">
    <source>
        <dbReference type="SAM" id="MobiDB-lite"/>
    </source>
</evidence>
<gene>
    <name evidence="2" type="ORF">CASFOL_000281</name>
</gene>
<sequence length="140" mass="16044">MIVQDALINKKFLFEVRGKAKKDTNILDSYVVSKVVLDCETKYLYRRLLLDRIADQESTAVVQSDMAEKSCDNGRARNVDDADQDVDKEVSHEYNNWWVGSGYGSSYTNDDEDSIPSGSEDLTNGSMQSDARYPCRRRRW</sequence>
<name>A0ABD3ES89_9LAMI</name>
<organism evidence="2 3">
    <name type="scientific">Castilleja foliolosa</name>
    <dbReference type="NCBI Taxonomy" id="1961234"/>
    <lineage>
        <taxon>Eukaryota</taxon>
        <taxon>Viridiplantae</taxon>
        <taxon>Streptophyta</taxon>
        <taxon>Embryophyta</taxon>
        <taxon>Tracheophyta</taxon>
        <taxon>Spermatophyta</taxon>
        <taxon>Magnoliopsida</taxon>
        <taxon>eudicotyledons</taxon>
        <taxon>Gunneridae</taxon>
        <taxon>Pentapetalae</taxon>
        <taxon>asterids</taxon>
        <taxon>lamiids</taxon>
        <taxon>Lamiales</taxon>
        <taxon>Orobanchaceae</taxon>
        <taxon>Pedicularideae</taxon>
        <taxon>Castillejinae</taxon>
        <taxon>Castilleja</taxon>
    </lineage>
</organism>
<dbReference type="AlphaFoldDB" id="A0ABD3ES89"/>
<dbReference type="Proteomes" id="UP001632038">
    <property type="component" value="Unassembled WGS sequence"/>
</dbReference>
<comment type="caution">
    <text evidence="2">The sequence shown here is derived from an EMBL/GenBank/DDBJ whole genome shotgun (WGS) entry which is preliminary data.</text>
</comment>
<dbReference type="EMBL" id="JAVIJP010000001">
    <property type="protein sequence ID" value="KAL3655885.1"/>
    <property type="molecule type" value="Genomic_DNA"/>
</dbReference>
<proteinExistence type="predicted"/>
<evidence type="ECO:0000313" key="2">
    <source>
        <dbReference type="EMBL" id="KAL3655885.1"/>
    </source>
</evidence>
<keyword evidence="3" id="KW-1185">Reference proteome</keyword>
<evidence type="ECO:0000313" key="3">
    <source>
        <dbReference type="Proteomes" id="UP001632038"/>
    </source>
</evidence>
<reference evidence="3" key="1">
    <citation type="journal article" date="2024" name="IScience">
        <title>Strigolactones Initiate the Formation of Haustorium-like Structures in Castilleja.</title>
        <authorList>
            <person name="Buerger M."/>
            <person name="Peterson D."/>
            <person name="Chory J."/>
        </authorList>
    </citation>
    <scope>NUCLEOTIDE SEQUENCE [LARGE SCALE GENOMIC DNA]</scope>
</reference>
<accession>A0ABD3ES89</accession>
<feature type="compositionally biased region" description="Polar residues" evidence="1">
    <location>
        <begin position="116"/>
        <end position="129"/>
    </location>
</feature>